<dbReference type="GO" id="GO:0030234">
    <property type="term" value="F:enzyme regulator activity"/>
    <property type="evidence" value="ECO:0007669"/>
    <property type="project" value="TreeGrafter"/>
</dbReference>
<dbReference type="PROSITE" id="PS51257">
    <property type="entry name" value="PROKAR_LIPOPROTEIN"/>
    <property type="match status" value="1"/>
</dbReference>
<organism evidence="9 10">
    <name type="scientific">Succinivibrio dextrinosolvens</name>
    <dbReference type="NCBI Taxonomy" id="83771"/>
    <lineage>
        <taxon>Bacteria</taxon>
        <taxon>Pseudomonadati</taxon>
        <taxon>Pseudomonadota</taxon>
        <taxon>Gammaproteobacteria</taxon>
        <taxon>Aeromonadales</taxon>
        <taxon>Succinivibrionaceae</taxon>
        <taxon>Succinivibrio</taxon>
    </lineage>
</organism>
<evidence type="ECO:0000313" key="10">
    <source>
        <dbReference type="Proteomes" id="UP000243374"/>
    </source>
</evidence>
<reference evidence="9 10" key="1">
    <citation type="submission" date="2016-10" db="EMBL/GenBank/DDBJ databases">
        <authorList>
            <person name="Varghese N."/>
            <person name="Submissions S."/>
        </authorList>
    </citation>
    <scope>NUCLEOTIDE SEQUENCE [LARGE SCALE GENOMIC DNA]</scope>
    <source>
        <strain evidence="9 10">22B</strain>
    </source>
</reference>
<evidence type="ECO:0000256" key="8">
    <source>
        <dbReference type="SAM" id="SignalP"/>
    </source>
</evidence>
<dbReference type="InterPro" id="IPR007443">
    <property type="entry name" value="LpoA"/>
</dbReference>
<protein>
    <submittedName>
        <fullName evidence="9">Outer membrane lipoprotein LpoA, binds and activates PBP1a</fullName>
    </submittedName>
</protein>
<dbReference type="InterPro" id="IPR011990">
    <property type="entry name" value="TPR-like_helical_dom_sf"/>
</dbReference>
<evidence type="ECO:0000256" key="2">
    <source>
        <dbReference type="ARBA" id="ARBA00022960"/>
    </source>
</evidence>
<dbReference type="PANTHER" id="PTHR38038:SF1">
    <property type="entry name" value="PENICILLIN-BINDING PROTEIN ACTIVATOR LPOA"/>
    <property type="match status" value="1"/>
</dbReference>
<keyword evidence="2" id="KW-0133">Cell shape</keyword>
<evidence type="ECO:0000256" key="6">
    <source>
        <dbReference type="ARBA" id="ARBA00023237"/>
    </source>
</evidence>
<dbReference type="Gene3D" id="1.25.40.10">
    <property type="entry name" value="Tetratricopeptide repeat domain"/>
    <property type="match status" value="1"/>
</dbReference>
<dbReference type="RefSeq" id="WP_074841456.1">
    <property type="nucleotide sequence ID" value="NZ_CP047056.1"/>
</dbReference>
<dbReference type="EMBL" id="FOSF01000060">
    <property type="protein sequence ID" value="SFK35667.1"/>
    <property type="molecule type" value="Genomic_DNA"/>
</dbReference>
<keyword evidence="5" id="KW-0564">Palmitate</keyword>
<proteinExistence type="predicted"/>
<dbReference type="PANTHER" id="PTHR38038">
    <property type="entry name" value="PENICILLIN-BINDING PROTEIN ACTIVATOR LPOA"/>
    <property type="match status" value="1"/>
</dbReference>
<dbReference type="Proteomes" id="UP000243374">
    <property type="component" value="Unassembled WGS sequence"/>
</dbReference>
<dbReference type="GO" id="GO:0008360">
    <property type="term" value="P:regulation of cell shape"/>
    <property type="evidence" value="ECO:0007669"/>
    <property type="project" value="UniProtKB-KW"/>
</dbReference>
<evidence type="ECO:0000256" key="5">
    <source>
        <dbReference type="ARBA" id="ARBA00023139"/>
    </source>
</evidence>
<feature type="signal peptide" evidence="8">
    <location>
        <begin position="1"/>
        <end position="25"/>
    </location>
</feature>
<dbReference type="InterPro" id="IPR028082">
    <property type="entry name" value="Peripla_BP_I"/>
</dbReference>
<dbReference type="Gene3D" id="1.25.40.650">
    <property type="match status" value="1"/>
</dbReference>
<evidence type="ECO:0000256" key="4">
    <source>
        <dbReference type="ARBA" id="ARBA00023136"/>
    </source>
</evidence>
<evidence type="ECO:0000313" key="9">
    <source>
        <dbReference type="EMBL" id="SFK35667.1"/>
    </source>
</evidence>
<dbReference type="Gene3D" id="3.40.50.2300">
    <property type="match status" value="2"/>
</dbReference>
<dbReference type="CDD" id="cd06339">
    <property type="entry name" value="PBP1_YraM_LppC_lipoprotein-like"/>
    <property type="match status" value="1"/>
</dbReference>
<dbReference type="SUPFAM" id="SSF53822">
    <property type="entry name" value="Periplasmic binding protein-like I"/>
    <property type="match status" value="1"/>
</dbReference>
<evidence type="ECO:0000256" key="3">
    <source>
        <dbReference type="ARBA" id="ARBA00022984"/>
    </source>
</evidence>
<gene>
    <name evidence="9" type="ORF">SAMN04487865_10603</name>
</gene>
<evidence type="ECO:0000256" key="1">
    <source>
        <dbReference type="ARBA" id="ARBA00022729"/>
    </source>
</evidence>
<name>A0A662ZBP7_9GAMM</name>
<keyword evidence="4" id="KW-0472">Membrane</keyword>
<keyword evidence="1 8" id="KW-0732">Signal</keyword>
<keyword evidence="10" id="KW-1185">Reference proteome</keyword>
<dbReference type="GO" id="GO:0009252">
    <property type="term" value="P:peptidoglycan biosynthetic process"/>
    <property type="evidence" value="ECO:0007669"/>
    <property type="project" value="UniProtKB-KW"/>
</dbReference>
<evidence type="ECO:0000256" key="7">
    <source>
        <dbReference type="ARBA" id="ARBA00023288"/>
    </source>
</evidence>
<dbReference type="Pfam" id="PF04348">
    <property type="entry name" value="LppC"/>
    <property type="match status" value="2"/>
</dbReference>
<keyword evidence="7 9" id="KW-0449">Lipoprotein</keyword>
<accession>A0A662ZBP7</accession>
<dbReference type="GO" id="GO:0031241">
    <property type="term" value="C:periplasmic side of cell outer membrane"/>
    <property type="evidence" value="ECO:0007669"/>
    <property type="project" value="TreeGrafter"/>
</dbReference>
<keyword evidence="6" id="KW-0998">Cell outer membrane</keyword>
<feature type="chain" id="PRO_5024971931" evidence="8">
    <location>
        <begin position="26"/>
        <end position="594"/>
    </location>
</feature>
<sequence>MKAKRSALNVYLCTLLTAATLTLSACTSSSVKKIESVNAFGPLNLTAQEYRQAFEDASADESFKALILYTRSQIVENRLDQAGASVSQLYASAATPVQKDEAAMVDAMLLSKKNQFDEAEQKLSAINYKALPKQDISYFLVLNTNVNTNLYNKTHDPKYQITAFKSESALERYVTRESDKRKVLLRSVDLLKQLDDQTLSSAYTNVKNDTDKGFYEYAIIDKSSNTQLKDQMMDTFAKKYPNHPLLLLSAPEKIEPVAQQDVRDVTPRGGKAVAVDSQALFNIQDGDQIAVLLPLSGRFASSVGEPAKLGILTALKDRGSKAKVTFYDTNKTNISQIVATISSNGTKLVIGPILKPEVNAMNAAGLKIPSITLNSPEGNRPVNQWYFDLGPNYEGAIAASKIYADGYKSPIAIGLSTDKASQRSVNSFMNTFGKVNNNAVVCNYNNPANVTSEIAKCPFGSADSAYVSASVIDAVQIKAAIPSNVAVYLTDKSYMGVNNSSQELALKGAILGDMPWVLTDSSLKESFMKSMPKANSQVQRIFAASYDAVNFAFNINQLAANQNDVLHGLSGDISLGHNGLIESTPMWVELGSVR</sequence>
<dbReference type="AlphaFoldDB" id="A0A662ZBP7"/>
<keyword evidence="3" id="KW-0573">Peptidoglycan synthesis</keyword>